<protein>
    <recommendedName>
        <fullName evidence="2">DUF1023 domain-containing protein</fullName>
    </recommendedName>
</protein>
<gene>
    <name evidence="3" type="ORF">GCM10009830_03320</name>
</gene>
<organism evidence="3 4">
    <name type="scientific">Glycomyces endophyticus</name>
    <dbReference type="NCBI Taxonomy" id="480996"/>
    <lineage>
        <taxon>Bacteria</taxon>
        <taxon>Bacillati</taxon>
        <taxon>Actinomycetota</taxon>
        <taxon>Actinomycetes</taxon>
        <taxon>Glycomycetales</taxon>
        <taxon>Glycomycetaceae</taxon>
        <taxon>Glycomyces</taxon>
    </lineage>
</organism>
<dbReference type="InterPro" id="IPR010427">
    <property type="entry name" value="DUF1023"/>
</dbReference>
<dbReference type="Proteomes" id="UP001499851">
    <property type="component" value="Unassembled WGS sequence"/>
</dbReference>
<reference evidence="3 4" key="1">
    <citation type="journal article" date="2019" name="Int. J. Syst. Evol. Microbiol.">
        <title>The Global Catalogue of Microorganisms (GCM) 10K type strain sequencing project: providing services to taxonomists for standard genome sequencing and annotation.</title>
        <authorList>
            <consortium name="The Broad Institute Genomics Platform"/>
            <consortium name="The Broad Institute Genome Sequencing Center for Infectious Disease"/>
            <person name="Wu L."/>
            <person name="Ma J."/>
        </authorList>
    </citation>
    <scope>NUCLEOTIDE SEQUENCE [LARGE SCALE GENOMIC DNA]</scope>
    <source>
        <strain evidence="3 4">JCM 16001</strain>
    </source>
</reference>
<dbReference type="Pfam" id="PF06259">
    <property type="entry name" value="Abhydrolase_8"/>
    <property type="match status" value="1"/>
</dbReference>
<keyword evidence="1" id="KW-0175">Coiled coil</keyword>
<sequence>MFEGADAAAARDRVARLRAVITGDVLERAVSVRDGLSTAYEALQAELEEHAAVEADAGDLRLRIQNDGAVVRIEQTVLGTDAAAALNQQITTLAQRVADCMGRFEAADANLAHRLQGAIEEPSKLPLPIGENPDIRDIPTGPGHVADWWAGLDPMEQAAYLEAFPEFLGGLDGMPADARNTANEATLASEIDSLDAEITSIEAQLAALEAGGDHMMTAGRGETMETEEYRDLQARLEELQGKRDDATGLQENIETLERDGRDVYLLDYSLDDDGQAVVAIGNPDTADNTAVHVPGTYSELSNYSTQLDRASVMYKDAERAAPGEETAVIAWLGYDAPDDLAQASDPQQAHDATGDLNSFMNGLDAAHQGDDSHTTLMGHSYGSTVAGDTIRNYEGVADDLITVASPGTTANSAEELNLAEDHIWSATAEGDAIELPQDLGLLGHDSTSDGFGGNAVTADAIGASGSEIHGGYWKDLDENGDGVPDRPNSARTNIANIITGQYDDVETVG</sequence>
<evidence type="ECO:0000313" key="4">
    <source>
        <dbReference type="Proteomes" id="UP001499851"/>
    </source>
</evidence>
<accession>A0ABN2FX97</accession>
<evidence type="ECO:0000259" key="2">
    <source>
        <dbReference type="Pfam" id="PF06259"/>
    </source>
</evidence>
<dbReference type="Gene3D" id="3.40.50.1820">
    <property type="entry name" value="alpha/beta hydrolase"/>
    <property type="match status" value="1"/>
</dbReference>
<feature type="domain" description="DUF1023" evidence="2">
    <location>
        <begin position="273"/>
        <end position="436"/>
    </location>
</feature>
<evidence type="ECO:0000256" key="1">
    <source>
        <dbReference type="SAM" id="Coils"/>
    </source>
</evidence>
<dbReference type="SUPFAM" id="SSF53474">
    <property type="entry name" value="alpha/beta-Hydrolases"/>
    <property type="match status" value="1"/>
</dbReference>
<evidence type="ECO:0000313" key="3">
    <source>
        <dbReference type="EMBL" id="GAA1661484.1"/>
    </source>
</evidence>
<dbReference type="InterPro" id="IPR029058">
    <property type="entry name" value="AB_hydrolase_fold"/>
</dbReference>
<proteinExistence type="predicted"/>
<name>A0ABN2FX97_9ACTN</name>
<comment type="caution">
    <text evidence="3">The sequence shown here is derived from an EMBL/GenBank/DDBJ whole genome shotgun (WGS) entry which is preliminary data.</text>
</comment>
<keyword evidence="4" id="KW-1185">Reference proteome</keyword>
<feature type="coiled-coil region" evidence="1">
    <location>
        <begin position="191"/>
        <end position="259"/>
    </location>
</feature>
<dbReference type="EMBL" id="BAAAQF010000002">
    <property type="protein sequence ID" value="GAA1661484.1"/>
    <property type="molecule type" value="Genomic_DNA"/>
</dbReference>